<name>A0A4U5M1G4_STECR</name>
<keyword evidence="2" id="KW-1185">Reference proteome</keyword>
<organism evidence="1 2">
    <name type="scientific">Steinernema carpocapsae</name>
    <name type="common">Entomopathogenic nematode</name>
    <dbReference type="NCBI Taxonomy" id="34508"/>
    <lineage>
        <taxon>Eukaryota</taxon>
        <taxon>Metazoa</taxon>
        <taxon>Ecdysozoa</taxon>
        <taxon>Nematoda</taxon>
        <taxon>Chromadorea</taxon>
        <taxon>Rhabditida</taxon>
        <taxon>Tylenchina</taxon>
        <taxon>Panagrolaimomorpha</taxon>
        <taxon>Strongyloidoidea</taxon>
        <taxon>Steinernematidae</taxon>
        <taxon>Steinernema</taxon>
    </lineage>
</organism>
<evidence type="ECO:0000313" key="2">
    <source>
        <dbReference type="Proteomes" id="UP000298663"/>
    </source>
</evidence>
<gene>
    <name evidence="1" type="ORF">L596_026427</name>
</gene>
<evidence type="ECO:0000313" key="1">
    <source>
        <dbReference type="EMBL" id="TKR62472.1"/>
    </source>
</evidence>
<sequence length="155" mass="17875">MEHAFKILADDMPRGCEVRHPVKHPSHLLADHLAQIAAGLGPRRPRRQKKKMQTKEKEASLAWELLKLFKDNGHSANEVHCVKLDFDELGKPENEDERRILSQTISKANRLKMLTFRQCRHNGEVFDEEPSVMPSKLPLWLKCGPLKIVEENAIR</sequence>
<dbReference type="AlphaFoldDB" id="A0A4U5M1G4"/>
<proteinExistence type="predicted"/>
<dbReference type="Proteomes" id="UP000298663">
    <property type="component" value="Unassembled WGS sequence"/>
</dbReference>
<comment type="caution">
    <text evidence="1">The sequence shown here is derived from an EMBL/GenBank/DDBJ whole genome shotgun (WGS) entry which is preliminary data.</text>
</comment>
<dbReference type="EMBL" id="AZBU02000010">
    <property type="protein sequence ID" value="TKR62472.1"/>
    <property type="molecule type" value="Genomic_DNA"/>
</dbReference>
<accession>A0A4U5M1G4</accession>
<reference evidence="1 2" key="2">
    <citation type="journal article" date="2019" name="G3 (Bethesda)">
        <title>Hybrid Assembly of the Genome of the Entomopathogenic Nematode Steinernema carpocapsae Identifies the X-Chromosome.</title>
        <authorList>
            <person name="Serra L."/>
            <person name="Macchietto M."/>
            <person name="Macias-Munoz A."/>
            <person name="McGill C.J."/>
            <person name="Rodriguez I.M."/>
            <person name="Rodriguez B."/>
            <person name="Murad R."/>
            <person name="Mortazavi A."/>
        </authorList>
    </citation>
    <scope>NUCLEOTIDE SEQUENCE [LARGE SCALE GENOMIC DNA]</scope>
    <source>
        <strain evidence="1 2">ALL</strain>
    </source>
</reference>
<reference evidence="1 2" key="1">
    <citation type="journal article" date="2015" name="Genome Biol.">
        <title>Comparative genomics of Steinernema reveals deeply conserved gene regulatory networks.</title>
        <authorList>
            <person name="Dillman A.R."/>
            <person name="Macchietto M."/>
            <person name="Porter C.F."/>
            <person name="Rogers A."/>
            <person name="Williams B."/>
            <person name="Antoshechkin I."/>
            <person name="Lee M.M."/>
            <person name="Goodwin Z."/>
            <person name="Lu X."/>
            <person name="Lewis E.E."/>
            <person name="Goodrich-Blair H."/>
            <person name="Stock S.P."/>
            <person name="Adams B.J."/>
            <person name="Sternberg P.W."/>
            <person name="Mortazavi A."/>
        </authorList>
    </citation>
    <scope>NUCLEOTIDE SEQUENCE [LARGE SCALE GENOMIC DNA]</scope>
    <source>
        <strain evidence="1 2">ALL</strain>
    </source>
</reference>
<protein>
    <submittedName>
        <fullName evidence="1">Uncharacterized protein</fullName>
    </submittedName>
</protein>